<dbReference type="GO" id="GO:0004674">
    <property type="term" value="F:protein serine/threonine kinase activity"/>
    <property type="evidence" value="ECO:0007669"/>
    <property type="project" value="UniProtKB-KW"/>
</dbReference>
<evidence type="ECO:0000256" key="1">
    <source>
        <dbReference type="ARBA" id="ARBA00022527"/>
    </source>
</evidence>
<keyword evidence="2" id="KW-0808">Transferase</keyword>
<comment type="caution">
    <text evidence="5">The sequence shown here is derived from an EMBL/GenBank/DDBJ whole genome shotgun (WGS) entry which is preliminary data.</text>
</comment>
<proteinExistence type="predicted"/>
<evidence type="ECO:0000313" key="5">
    <source>
        <dbReference type="EMBL" id="GMH79247.1"/>
    </source>
</evidence>
<keyword evidence="3" id="KW-0547">Nucleotide-binding</keyword>
<keyword evidence="1" id="KW-0723">Serine/threonine-protein kinase</keyword>
<name>A0A9W7EHV3_9STRA</name>
<evidence type="ECO:0000256" key="2">
    <source>
        <dbReference type="ARBA" id="ARBA00022679"/>
    </source>
</evidence>
<dbReference type="Proteomes" id="UP001162640">
    <property type="component" value="Unassembled WGS sequence"/>
</dbReference>
<evidence type="ECO:0000256" key="4">
    <source>
        <dbReference type="ARBA" id="ARBA00022777"/>
    </source>
</evidence>
<dbReference type="GO" id="GO:0005524">
    <property type="term" value="F:ATP binding"/>
    <property type="evidence" value="ECO:0007669"/>
    <property type="project" value="InterPro"/>
</dbReference>
<evidence type="ECO:0000313" key="6">
    <source>
        <dbReference type="Proteomes" id="UP001162640"/>
    </source>
</evidence>
<evidence type="ECO:0000256" key="3">
    <source>
        <dbReference type="ARBA" id="ARBA00022741"/>
    </source>
</evidence>
<gene>
    <name evidence="5" type="ORF">TL16_g08079</name>
</gene>
<sequence>MSTPRRRALSPLHLVVKSSSGAEPLDSNSRLKRVILVSDSTGATAQKTLNRAFSQFDSCSTLGKDDCELQVNVFSHVTNEETLAGLIRRAKDQSALMIYTLSDPELRSKSLKMCELSAVHSVDLMGPLLDGLSSFLEEAPLGTPGGDDKVQRQDPRKTTLSSSYYKRIEAVEFTLKADDGSAPWLLKDADVILVGVSRTGKTPLSVVLAQQFGLKVANIPLVLEVPPPKELFEPCIDNDKVMCLTINPVELKRIRLNRLERSGAKQLEEAGGVKTATNYADRNYLMRDLKNARDLAQKYNYTEIDVTGRAVEETASLISELLTQKLVAKNVNNIGFENWVEEMGGDVDALELSS</sequence>
<accession>A0A9W7EHV3</accession>
<organism evidence="5 6">
    <name type="scientific">Triparma laevis f. inornata</name>
    <dbReference type="NCBI Taxonomy" id="1714386"/>
    <lineage>
        <taxon>Eukaryota</taxon>
        <taxon>Sar</taxon>
        <taxon>Stramenopiles</taxon>
        <taxon>Ochrophyta</taxon>
        <taxon>Bolidophyceae</taxon>
        <taxon>Parmales</taxon>
        <taxon>Triparmaceae</taxon>
        <taxon>Triparma</taxon>
    </lineage>
</organism>
<keyword evidence="4" id="KW-0418">Kinase</keyword>
<protein>
    <submittedName>
        <fullName evidence="5">Uncharacterized protein</fullName>
    </submittedName>
</protein>
<dbReference type="InterPro" id="IPR005177">
    <property type="entry name" value="Kinase-pyrophosphorylase"/>
</dbReference>
<dbReference type="PANTHER" id="PTHR31756:SF3">
    <property type="entry name" value="PYRUVATE, PHOSPHATE DIKINASE REGULATORY PROTEIN 1, CHLOROPLASTIC"/>
    <property type="match status" value="1"/>
</dbReference>
<dbReference type="EMBL" id="BLQM01000263">
    <property type="protein sequence ID" value="GMH79247.1"/>
    <property type="molecule type" value="Genomic_DNA"/>
</dbReference>
<reference evidence="6" key="1">
    <citation type="journal article" date="2023" name="Commun. Biol.">
        <title>Genome analysis of Parmales, the sister group of diatoms, reveals the evolutionary specialization of diatoms from phago-mixotrophs to photoautotrophs.</title>
        <authorList>
            <person name="Ban H."/>
            <person name="Sato S."/>
            <person name="Yoshikawa S."/>
            <person name="Yamada K."/>
            <person name="Nakamura Y."/>
            <person name="Ichinomiya M."/>
            <person name="Sato N."/>
            <person name="Blanc-Mathieu R."/>
            <person name="Endo H."/>
            <person name="Kuwata A."/>
            <person name="Ogata H."/>
        </authorList>
    </citation>
    <scope>NUCLEOTIDE SEQUENCE [LARGE SCALE GENOMIC DNA]</scope>
</reference>
<dbReference type="PANTHER" id="PTHR31756">
    <property type="entry name" value="PYRUVATE, PHOSPHATE DIKINASE REGULATORY PROTEIN 1, CHLOROPLASTIC"/>
    <property type="match status" value="1"/>
</dbReference>
<dbReference type="Pfam" id="PF03618">
    <property type="entry name" value="Kinase-PPPase"/>
    <property type="match status" value="1"/>
</dbReference>
<dbReference type="AlphaFoldDB" id="A0A9W7EHV3"/>